<keyword evidence="6 10" id="KW-0472">Membrane</keyword>
<proteinExistence type="inferred from homology"/>
<dbReference type="PANTHER" id="PTHR30203:SF20">
    <property type="entry name" value="MULTIDRUG RESISTANCE OUTER MEMBRANE PROTEIN MDTP-RELATED"/>
    <property type="match status" value="1"/>
</dbReference>
<reference evidence="11 12" key="1">
    <citation type="submission" date="2021-03" db="EMBL/GenBank/DDBJ databases">
        <title>Novel species identification of genus Shewanella.</title>
        <authorList>
            <person name="Liu G."/>
            <person name="Zhang Q."/>
        </authorList>
    </citation>
    <scope>NUCLEOTIDE SEQUENCE [LARGE SCALE GENOMIC DNA]</scope>
    <source>
        <strain evidence="11 12">FJAT-51800</strain>
    </source>
</reference>
<keyword evidence="5" id="KW-0732">Signal</keyword>
<comment type="subcellular location">
    <subcellularLocation>
        <location evidence="10">Cell outer membrane</location>
        <topology evidence="10">Lipid-anchor</topology>
    </subcellularLocation>
    <subcellularLocation>
        <location evidence="1">Membrane</location>
    </subcellularLocation>
</comment>
<dbReference type="NCBIfam" id="TIGR01845">
    <property type="entry name" value="outer_NodT"/>
    <property type="match status" value="1"/>
</dbReference>
<name>A0ABX7QTI7_9GAMM</name>
<evidence type="ECO:0000256" key="8">
    <source>
        <dbReference type="ARBA" id="ARBA00023288"/>
    </source>
</evidence>
<evidence type="ECO:0000256" key="4">
    <source>
        <dbReference type="ARBA" id="ARBA00022692"/>
    </source>
</evidence>
<evidence type="ECO:0000313" key="12">
    <source>
        <dbReference type="Proteomes" id="UP000662770"/>
    </source>
</evidence>
<dbReference type="SUPFAM" id="SSF56954">
    <property type="entry name" value="Outer membrane efflux proteins (OEP)"/>
    <property type="match status" value="1"/>
</dbReference>
<dbReference type="InterPro" id="IPR010131">
    <property type="entry name" value="MdtP/NodT-like"/>
</dbReference>
<dbReference type="Pfam" id="PF02321">
    <property type="entry name" value="OEP"/>
    <property type="match status" value="2"/>
</dbReference>
<dbReference type="Gene3D" id="1.20.1600.10">
    <property type="entry name" value="Outer membrane efflux proteins (OEP)"/>
    <property type="match status" value="1"/>
</dbReference>
<evidence type="ECO:0000256" key="1">
    <source>
        <dbReference type="ARBA" id="ARBA00004370"/>
    </source>
</evidence>
<evidence type="ECO:0000256" key="10">
    <source>
        <dbReference type="RuleBase" id="RU362097"/>
    </source>
</evidence>
<dbReference type="Proteomes" id="UP000662770">
    <property type="component" value="Chromosome"/>
</dbReference>
<keyword evidence="3 10" id="KW-1134">Transmembrane beta strand</keyword>
<organism evidence="11 12">
    <name type="scientific">Shewanella avicenniae</name>
    <dbReference type="NCBI Taxonomy" id="2814294"/>
    <lineage>
        <taxon>Bacteria</taxon>
        <taxon>Pseudomonadati</taxon>
        <taxon>Pseudomonadota</taxon>
        <taxon>Gammaproteobacteria</taxon>
        <taxon>Alteromonadales</taxon>
        <taxon>Shewanellaceae</taxon>
        <taxon>Shewanella</taxon>
    </lineage>
</organism>
<dbReference type="PROSITE" id="PS51257">
    <property type="entry name" value="PROKAR_LIPOPROTEIN"/>
    <property type="match status" value="1"/>
</dbReference>
<dbReference type="RefSeq" id="WP_207356000.1">
    <property type="nucleotide sequence ID" value="NZ_CP071503.1"/>
</dbReference>
<keyword evidence="7 10" id="KW-0564">Palmitate</keyword>
<gene>
    <name evidence="11" type="ORF">JYB87_06140</name>
</gene>
<sequence length="515" mass="56222">MSRYLLGAQQPRKRYGGYLAGLVLPLLCSCASSDGIAPHAQMASIPAMSNVADKTASAPTPPVSEQWWRAFTDPQLDSLIAQMTQLSPTLQQAVDRIHIAQAQLGAVSAIDQPKLNARGSLGVEHWPQDTHYGAGLNGDTTWNNTAGLAFDYDIDLFQRQDDRDQRALAQLAMSDISAQAAQLQLTANIVRSYIQLALAYDQLDVQRKRLKQQQEIINLTQAQFDYGLGSRYDLQQAEAQLPVIKSVIRGIDERIALNKNQLVTLVGLPLQQSTNIQRPTLTLASNLDLPTNLPLSLIGNRPDINASRWRIVAQARSIDLAKADFYPDINLMAGFSQVMTVGSLSQIFSAQNRSYSVGPAISLPIFDGGARRAQLGIASASYDEVVHNYNATLQQALREVSDVLIQQRSAQDQALLADEAVARANQVFKTAETAFKQGFRDYLHVLDAQTRLLEQELVRANVHARLLTVEADLAIALGGGIKFSAPTELQLLPTRVHLASASNGVAAAQITEELK</sequence>
<keyword evidence="8 10" id="KW-0449">Lipoprotein</keyword>
<dbReference type="Gene3D" id="2.20.200.10">
    <property type="entry name" value="Outer membrane efflux proteins (OEP)"/>
    <property type="match status" value="1"/>
</dbReference>
<keyword evidence="12" id="KW-1185">Reference proteome</keyword>
<evidence type="ECO:0000313" key="11">
    <source>
        <dbReference type="EMBL" id="QSX34802.1"/>
    </source>
</evidence>
<evidence type="ECO:0000256" key="6">
    <source>
        <dbReference type="ARBA" id="ARBA00023136"/>
    </source>
</evidence>
<protein>
    <submittedName>
        <fullName evidence="11">Efflux transporter outer membrane subunit</fullName>
    </submittedName>
</protein>
<comment type="function">
    <text evidence="9">Could be involved in resistance to puromycin, acriflavine and tetraphenylarsonium chloride.</text>
</comment>
<keyword evidence="4 10" id="KW-0812">Transmembrane</keyword>
<evidence type="ECO:0000256" key="9">
    <source>
        <dbReference type="ARBA" id="ARBA00037313"/>
    </source>
</evidence>
<comment type="similarity">
    <text evidence="2 10">Belongs to the outer membrane factor (OMF) (TC 1.B.17) family.</text>
</comment>
<evidence type="ECO:0000256" key="3">
    <source>
        <dbReference type="ARBA" id="ARBA00022452"/>
    </source>
</evidence>
<dbReference type="EMBL" id="CP071503">
    <property type="protein sequence ID" value="QSX34802.1"/>
    <property type="molecule type" value="Genomic_DNA"/>
</dbReference>
<accession>A0ABX7QTI7</accession>
<evidence type="ECO:0000256" key="7">
    <source>
        <dbReference type="ARBA" id="ARBA00023139"/>
    </source>
</evidence>
<dbReference type="InterPro" id="IPR003423">
    <property type="entry name" value="OMP_efflux"/>
</dbReference>
<dbReference type="PANTHER" id="PTHR30203">
    <property type="entry name" value="OUTER MEMBRANE CATION EFFLUX PROTEIN"/>
    <property type="match status" value="1"/>
</dbReference>
<evidence type="ECO:0000256" key="2">
    <source>
        <dbReference type="ARBA" id="ARBA00007613"/>
    </source>
</evidence>
<evidence type="ECO:0000256" key="5">
    <source>
        <dbReference type="ARBA" id="ARBA00022729"/>
    </source>
</evidence>